<dbReference type="PANTHER" id="PTHR48090:SF10">
    <property type="entry name" value="GLUCOSYL-3-PHOSPHOGLYCERATE SYNTHASE"/>
    <property type="match status" value="1"/>
</dbReference>
<keyword evidence="9" id="KW-1185">Reference proteome</keyword>
<evidence type="ECO:0000256" key="1">
    <source>
        <dbReference type="ARBA" id="ARBA00001946"/>
    </source>
</evidence>
<protein>
    <submittedName>
        <fullName evidence="8">Glycosyltransferase family 2 protein</fullName>
    </submittedName>
</protein>
<dbReference type="InterPro" id="IPR050256">
    <property type="entry name" value="Glycosyltransferase_2"/>
</dbReference>
<proteinExistence type="inferred from homology"/>
<evidence type="ECO:0000256" key="4">
    <source>
        <dbReference type="ARBA" id="ARBA00022679"/>
    </source>
</evidence>
<dbReference type="GO" id="GO:0016757">
    <property type="term" value="F:glycosyltransferase activity"/>
    <property type="evidence" value="ECO:0007669"/>
    <property type="project" value="UniProtKB-KW"/>
</dbReference>
<keyword evidence="4 8" id="KW-0808">Transferase</keyword>
<feature type="region of interest" description="Disordered" evidence="6">
    <location>
        <begin position="1"/>
        <end position="29"/>
    </location>
</feature>
<sequence>MTRSRSGGGIVTYHPKDAPEAGPPPQPDAQAAAVDASIVIRTYNEGKWLGDALKAVAAQNPEPYSYEVVIVDSGSTDDTLKIAEAHGCRITHIKKSEFTFGRSLNMGCEAAIGRFLVFISGHCIPSGERWLHNLVKPLDEGVCAYTYGRQMGKPGITKFSEEQLFRKYFPDCSHIPQDDFFCNNANSAILTSVWKSHPFDETVTGLEDMALAKQLVADGMKIGYVADAPVIHIHEESWSKVKTRYEREAVALQDIMPEVHVGFGDFVRYTLAGIMHDWGEALDQRVFWKEAGNIVMFRFNQYWGSYQGNNNHRKLSQRRKDRYFYPR</sequence>
<dbReference type="EMBL" id="VWOJ01000002">
    <property type="protein sequence ID" value="KAA5803381.1"/>
    <property type="molecule type" value="Genomic_DNA"/>
</dbReference>
<evidence type="ECO:0000256" key="6">
    <source>
        <dbReference type="SAM" id="MobiDB-lite"/>
    </source>
</evidence>
<dbReference type="Pfam" id="PF00535">
    <property type="entry name" value="Glycos_transf_2"/>
    <property type="match status" value="1"/>
</dbReference>
<feature type="compositionally biased region" description="Gly residues" evidence="6">
    <location>
        <begin position="1"/>
        <end position="10"/>
    </location>
</feature>
<evidence type="ECO:0000256" key="5">
    <source>
        <dbReference type="ARBA" id="ARBA00022842"/>
    </source>
</evidence>
<organism evidence="8 9">
    <name type="scientific">Alkalicaulis satelles</name>
    <dbReference type="NCBI Taxonomy" id="2609175"/>
    <lineage>
        <taxon>Bacteria</taxon>
        <taxon>Pseudomonadati</taxon>
        <taxon>Pseudomonadota</taxon>
        <taxon>Alphaproteobacteria</taxon>
        <taxon>Maricaulales</taxon>
        <taxon>Maricaulaceae</taxon>
        <taxon>Alkalicaulis</taxon>
    </lineage>
</organism>
<comment type="cofactor">
    <cofactor evidence="1">
        <name>Mg(2+)</name>
        <dbReference type="ChEBI" id="CHEBI:18420"/>
    </cofactor>
</comment>
<dbReference type="PANTHER" id="PTHR48090">
    <property type="entry name" value="UNDECAPRENYL-PHOSPHATE 4-DEOXY-4-FORMAMIDO-L-ARABINOSE TRANSFERASE-RELATED"/>
    <property type="match status" value="1"/>
</dbReference>
<dbReference type="SUPFAM" id="SSF53448">
    <property type="entry name" value="Nucleotide-diphospho-sugar transferases"/>
    <property type="match status" value="1"/>
</dbReference>
<evidence type="ECO:0000256" key="2">
    <source>
        <dbReference type="ARBA" id="ARBA00006739"/>
    </source>
</evidence>
<accession>A0A5M6ZM84</accession>
<comment type="caution">
    <text evidence="8">The sequence shown here is derived from an EMBL/GenBank/DDBJ whole genome shotgun (WGS) entry which is preliminary data.</text>
</comment>
<reference evidence="8 9" key="1">
    <citation type="submission" date="2019-09" db="EMBL/GenBank/DDBJ databases">
        <authorList>
            <person name="Kevbrin V."/>
            <person name="Grouzdev D.S."/>
        </authorList>
    </citation>
    <scope>NUCLEOTIDE SEQUENCE [LARGE SCALE GENOMIC DNA]</scope>
    <source>
        <strain evidence="8 9">G-192</strain>
    </source>
</reference>
<dbReference type="CDD" id="cd00761">
    <property type="entry name" value="Glyco_tranf_GTA_type"/>
    <property type="match status" value="1"/>
</dbReference>
<gene>
    <name evidence="8" type="ORF">F1654_06110</name>
</gene>
<keyword evidence="5" id="KW-0460">Magnesium</keyword>
<evidence type="ECO:0000313" key="9">
    <source>
        <dbReference type="Proteomes" id="UP000325122"/>
    </source>
</evidence>
<name>A0A5M6ZM84_9PROT</name>
<dbReference type="Gene3D" id="3.90.550.10">
    <property type="entry name" value="Spore Coat Polysaccharide Biosynthesis Protein SpsA, Chain A"/>
    <property type="match status" value="1"/>
</dbReference>
<keyword evidence="3" id="KW-0328">Glycosyltransferase</keyword>
<dbReference type="Proteomes" id="UP000325122">
    <property type="component" value="Unassembled WGS sequence"/>
</dbReference>
<evidence type="ECO:0000313" key="8">
    <source>
        <dbReference type="EMBL" id="KAA5803381.1"/>
    </source>
</evidence>
<comment type="similarity">
    <text evidence="2">Belongs to the glycosyltransferase 2 family.</text>
</comment>
<evidence type="ECO:0000259" key="7">
    <source>
        <dbReference type="Pfam" id="PF00535"/>
    </source>
</evidence>
<evidence type="ECO:0000256" key="3">
    <source>
        <dbReference type="ARBA" id="ARBA00022676"/>
    </source>
</evidence>
<dbReference type="AlphaFoldDB" id="A0A5M6ZM84"/>
<feature type="domain" description="Glycosyltransferase 2-like" evidence="7">
    <location>
        <begin position="37"/>
        <end position="163"/>
    </location>
</feature>
<dbReference type="InterPro" id="IPR001173">
    <property type="entry name" value="Glyco_trans_2-like"/>
</dbReference>
<dbReference type="InterPro" id="IPR029044">
    <property type="entry name" value="Nucleotide-diphossugar_trans"/>
</dbReference>